<name>B2IJE0_BEII9</name>
<protein>
    <submittedName>
        <fullName evidence="1">Uncharacterized protein</fullName>
    </submittedName>
</protein>
<reference evidence="2" key="1">
    <citation type="submission" date="2008-03" db="EMBL/GenBank/DDBJ databases">
        <title>Complete sequence of chromosome of Beijerinckia indica subsp. indica ATCC 9039.</title>
        <authorList>
            <consortium name="US DOE Joint Genome Institute"/>
            <person name="Copeland A."/>
            <person name="Lucas S."/>
            <person name="Lapidus A."/>
            <person name="Glavina del Rio T."/>
            <person name="Dalin E."/>
            <person name="Tice H."/>
            <person name="Bruce D."/>
            <person name="Goodwin L."/>
            <person name="Pitluck S."/>
            <person name="LaButti K."/>
            <person name="Schmutz J."/>
            <person name="Larimer F."/>
            <person name="Land M."/>
            <person name="Hauser L."/>
            <person name="Kyrpides N."/>
            <person name="Mikhailova N."/>
            <person name="Dunfield P.F."/>
            <person name="Dedysh S.N."/>
            <person name="Liesack W."/>
            <person name="Saw J.H."/>
            <person name="Alam M."/>
            <person name="Chen Y."/>
            <person name="Murrell J.C."/>
            <person name="Richardson P."/>
        </authorList>
    </citation>
    <scope>NUCLEOTIDE SEQUENCE [LARGE SCALE GENOMIC DNA]</scope>
    <source>
        <strain evidence="2">ATCC 9039 / DSM 1715 / NCIMB 8712</strain>
    </source>
</reference>
<proteinExistence type="predicted"/>
<dbReference type="SUPFAM" id="SSF47240">
    <property type="entry name" value="Ferritin-like"/>
    <property type="match status" value="1"/>
</dbReference>
<gene>
    <name evidence="1" type="ordered locus">Bind_2681</name>
</gene>
<evidence type="ECO:0000313" key="1">
    <source>
        <dbReference type="EMBL" id="ACB96253.1"/>
    </source>
</evidence>
<dbReference type="HOGENOM" id="CLU_110670_0_0_5"/>
<sequence length="214" mass="24005">MNESLMSEQVQLDALIATVVADPHLHARWLNTFSFMEYIGFRKIVKSQQAEHMTAQILAHAMEEGRHALGLKKLAIKLAGPAFDSYEPETMLCSEAAEAYIQTLDRTCEAQFASAPEAERGRLTYLYVTWLIEKRALDVYNTYKALLPQQEIVAKLEGLLLEEGRHLADVEASMRSKDPDFTERAALLLPREAALYETFLGELADALRSCSVPA</sequence>
<dbReference type="EMBL" id="CP001016">
    <property type="protein sequence ID" value="ACB96253.1"/>
    <property type="molecule type" value="Genomic_DNA"/>
</dbReference>
<dbReference type="InterPro" id="IPR009078">
    <property type="entry name" value="Ferritin-like_SF"/>
</dbReference>
<keyword evidence="2" id="KW-1185">Reference proteome</keyword>
<reference evidence="1 2" key="2">
    <citation type="journal article" date="2010" name="J. Bacteriol.">
        <title>Complete genome sequence of Beijerinckia indica subsp. indica.</title>
        <authorList>
            <person name="Tamas I."/>
            <person name="Dedysh S.N."/>
            <person name="Liesack W."/>
            <person name="Stott M.B."/>
            <person name="Alam M."/>
            <person name="Murrell J.C."/>
            <person name="Dunfield P.F."/>
        </authorList>
    </citation>
    <scope>NUCLEOTIDE SEQUENCE [LARGE SCALE GENOMIC DNA]</scope>
    <source>
        <strain evidence="2">ATCC 9039 / DSM 1715 / NCIMB 8712</strain>
    </source>
</reference>
<dbReference type="AlphaFoldDB" id="B2IJE0"/>
<organism evidence="1 2">
    <name type="scientific">Beijerinckia indica subsp. indica (strain ATCC 9039 / DSM 1715 / NCIMB 8712)</name>
    <dbReference type="NCBI Taxonomy" id="395963"/>
    <lineage>
        <taxon>Bacteria</taxon>
        <taxon>Pseudomonadati</taxon>
        <taxon>Pseudomonadota</taxon>
        <taxon>Alphaproteobacteria</taxon>
        <taxon>Hyphomicrobiales</taxon>
        <taxon>Beijerinckiaceae</taxon>
        <taxon>Beijerinckia</taxon>
    </lineage>
</organism>
<dbReference type="RefSeq" id="WP_012385604.1">
    <property type="nucleotide sequence ID" value="NC_010581.1"/>
</dbReference>
<evidence type="ECO:0000313" key="2">
    <source>
        <dbReference type="Proteomes" id="UP000001695"/>
    </source>
</evidence>
<accession>B2IJE0</accession>
<dbReference type="eggNOG" id="ENOG502ZC53">
    <property type="taxonomic scope" value="Bacteria"/>
</dbReference>
<dbReference type="KEGG" id="bid:Bind_2681"/>
<dbReference type="Proteomes" id="UP000001695">
    <property type="component" value="Chromosome"/>
</dbReference>
<dbReference type="STRING" id="395963.Bind_2681"/>